<keyword evidence="6" id="KW-0464">Manganese</keyword>
<comment type="caution">
    <text evidence="8">The sequence shown here is derived from an EMBL/GenBank/DDBJ whole genome shotgun (WGS) entry which is preliminary data.</text>
</comment>
<keyword evidence="5" id="KW-0472">Membrane</keyword>
<evidence type="ECO:0000259" key="7">
    <source>
        <dbReference type="Pfam" id="PF00149"/>
    </source>
</evidence>
<evidence type="ECO:0000256" key="1">
    <source>
        <dbReference type="ARBA" id="ARBA00022475"/>
    </source>
</evidence>
<dbReference type="GO" id="GO:0046872">
    <property type="term" value="F:metal ion binding"/>
    <property type="evidence" value="ECO:0007669"/>
    <property type="project" value="UniProtKB-KW"/>
</dbReference>
<name>A0A7V3ZZF1_UNCW3</name>
<sequence>MKNLVVLSSSLNVPYTFAVILVLGDLHIGIGSQEEKLKKLSLLFENFKEIDAVVFLGDIFDFYFECPEKVEEVYSDYLSIFKQLVGTASVFYLQGNHDFFPMRKLEQIGIKIISRDLIMEKYGRKIFFTHGDLLSFRGRFTRSFLTLPLWQSLMKFLPCNLIYTIARKISHWSRRRSSSRPLKRENFKKIEELLNHFDIVFTAHFHEPIIKRYNDKKIYCNPGDWLRYFTFLTLDCDFLTLWGFDNSLIVKLEEVKI</sequence>
<evidence type="ECO:0000313" key="8">
    <source>
        <dbReference type="EMBL" id="HGL18482.1"/>
    </source>
</evidence>
<keyword evidence="1" id="KW-1003">Cell membrane</keyword>
<evidence type="ECO:0000256" key="4">
    <source>
        <dbReference type="ARBA" id="ARBA00022801"/>
    </source>
</evidence>
<proteinExistence type="predicted"/>
<organism evidence="8">
    <name type="scientific">candidate division WOR-3 bacterium</name>
    <dbReference type="NCBI Taxonomy" id="2052148"/>
    <lineage>
        <taxon>Bacteria</taxon>
        <taxon>Bacteria division WOR-3</taxon>
    </lineage>
</organism>
<keyword evidence="2" id="KW-0997">Cell inner membrane</keyword>
<dbReference type="PANTHER" id="PTHR34990:SF1">
    <property type="entry name" value="UDP-2,3-DIACYLGLUCOSAMINE HYDROLASE"/>
    <property type="match status" value="1"/>
</dbReference>
<evidence type="ECO:0000256" key="2">
    <source>
        <dbReference type="ARBA" id="ARBA00022519"/>
    </source>
</evidence>
<evidence type="ECO:0000256" key="5">
    <source>
        <dbReference type="ARBA" id="ARBA00023136"/>
    </source>
</evidence>
<evidence type="ECO:0000256" key="6">
    <source>
        <dbReference type="ARBA" id="ARBA00023211"/>
    </source>
</evidence>
<protein>
    <recommendedName>
        <fullName evidence="7">Calcineurin-like phosphoesterase domain-containing protein</fullName>
    </recommendedName>
</protein>
<dbReference type="InterPro" id="IPR004843">
    <property type="entry name" value="Calcineurin-like_PHP"/>
</dbReference>
<feature type="domain" description="Calcineurin-like phosphoesterase" evidence="7">
    <location>
        <begin position="20"/>
        <end position="208"/>
    </location>
</feature>
<dbReference type="PANTHER" id="PTHR34990">
    <property type="entry name" value="UDP-2,3-DIACYLGLUCOSAMINE HYDROLASE-RELATED"/>
    <property type="match status" value="1"/>
</dbReference>
<evidence type="ECO:0000256" key="3">
    <source>
        <dbReference type="ARBA" id="ARBA00022723"/>
    </source>
</evidence>
<dbReference type="GO" id="GO:0009245">
    <property type="term" value="P:lipid A biosynthetic process"/>
    <property type="evidence" value="ECO:0007669"/>
    <property type="project" value="TreeGrafter"/>
</dbReference>
<keyword evidence="4" id="KW-0378">Hydrolase</keyword>
<dbReference type="InterPro" id="IPR029052">
    <property type="entry name" value="Metallo-depent_PP-like"/>
</dbReference>
<dbReference type="GO" id="GO:0008758">
    <property type="term" value="F:UDP-2,3-diacylglucosamine hydrolase activity"/>
    <property type="evidence" value="ECO:0007669"/>
    <property type="project" value="TreeGrafter"/>
</dbReference>
<gene>
    <name evidence="8" type="ORF">ENU66_09165</name>
</gene>
<dbReference type="InterPro" id="IPR043461">
    <property type="entry name" value="LpxH-like"/>
</dbReference>
<dbReference type="SUPFAM" id="SSF56300">
    <property type="entry name" value="Metallo-dependent phosphatases"/>
    <property type="match status" value="1"/>
</dbReference>
<dbReference type="Pfam" id="PF00149">
    <property type="entry name" value="Metallophos"/>
    <property type="match status" value="1"/>
</dbReference>
<reference evidence="8" key="1">
    <citation type="journal article" date="2020" name="mSystems">
        <title>Genome- and Community-Level Interaction Insights into Carbon Utilization and Element Cycling Functions of Hydrothermarchaeota in Hydrothermal Sediment.</title>
        <authorList>
            <person name="Zhou Z."/>
            <person name="Liu Y."/>
            <person name="Xu W."/>
            <person name="Pan J."/>
            <person name="Luo Z.H."/>
            <person name="Li M."/>
        </authorList>
    </citation>
    <scope>NUCLEOTIDE SEQUENCE [LARGE SCALE GENOMIC DNA]</scope>
    <source>
        <strain evidence="8">SpSt-69</strain>
    </source>
</reference>
<dbReference type="AlphaFoldDB" id="A0A7V3ZZF1"/>
<dbReference type="Gene3D" id="3.60.21.10">
    <property type="match status" value="1"/>
</dbReference>
<accession>A0A7V3ZZF1</accession>
<dbReference type="GO" id="GO:0016020">
    <property type="term" value="C:membrane"/>
    <property type="evidence" value="ECO:0007669"/>
    <property type="project" value="GOC"/>
</dbReference>
<dbReference type="EMBL" id="DTDJ01000055">
    <property type="protein sequence ID" value="HGL18482.1"/>
    <property type="molecule type" value="Genomic_DNA"/>
</dbReference>
<keyword evidence="3" id="KW-0479">Metal-binding</keyword>